<keyword evidence="1" id="KW-0472">Membrane</keyword>
<keyword evidence="1" id="KW-0812">Transmembrane</keyword>
<dbReference type="Proteomes" id="UP000440578">
    <property type="component" value="Unassembled WGS sequence"/>
</dbReference>
<name>A0A6A4W0N1_AMPAM</name>
<evidence type="ECO:0000256" key="1">
    <source>
        <dbReference type="SAM" id="Phobius"/>
    </source>
</evidence>
<keyword evidence="2" id="KW-0675">Receptor</keyword>
<protein>
    <submittedName>
        <fullName evidence="2">Glutamate receptor ionotropic, NMDA 2B</fullName>
    </submittedName>
</protein>
<evidence type="ECO:0000313" key="2">
    <source>
        <dbReference type="EMBL" id="KAF0298769.1"/>
    </source>
</evidence>
<dbReference type="OrthoDB" id="5984008at2759"/>
<dbReference type="SUPFAM" id="SSF53850">
    <property type="entry name" value="Periplasmic binding protein-like II"/>
    <property type="match status" value="1"/>
</dbReference>
<gene>
    <name evidence="2" type="primary">Grin2b</name>
    <name evidence="2" type="ORF">FJT64_003898</name>
</gene>
<reference evidence="2 3" key="1">
    <citation type="submission" date="2019-07" db="EMBL/GenBank/DDBJ databases">
        <title>Draft genome assembly of a fouling barnacle, Amphibalanus amphitrite (Darwin, 1854): The first reference genome for Thecostraca.</title>
        <authorList>
            <person name="Kim W."/>
        </authorList>
    </citation>
    <scope>NUCLEOTIDE SEQUENCE [LARGE SCALE GENOMIC DNA]</scope>
    <source>
        <strain evidence="2">SNU_AA5</strain>
        <tissue evidence="2">Soma without cirri and trophi</tissue>
    </source>
</reference>
<dbReference type="EMBL" id="VIIS01001411">
    <property type="protein sequence ID" value="KAF0298769.1"/>
    <property type="molecule type" value="Genomic_DNA"/>
</dbReference>
<sequence length="188" mass="21053">MLRDPRWKDPHFRFGTILHGNTDSLLKQNFPEMHHYMLKFNKSSVVEGIKAVKSGELDAFIYDATVLEYHAGQDDECRLLTVGQWYAMTGQWFTGACRPDQQKKSSSNPLTLDQFLSTFLLLGCGILLSAVLLGCEYLYFRSVARRSSTSTSGQWRPVQYLYFRSVAAGPVPLLPVSGGRSSTSTSGQ</sequence>
<dbReference type="Gene3D" id="3.40.190.10">
    <property type="entry name" value="Periplasmic binding protein-like II"/>
    <property type="match status" value="1"/>
</dbReference>
<comment type="caution">
    <text evidence="2">The sequence shown here is derived from an EMBL/GenBank/DDBJ whole genome shotgun (WGS) entry which is preliminary data.</text>
</comment>
<keyword evidence="1" id="KW-1133">Transmembrane helix</keyword>
<keyword evidence="3" id="KW-1185">Reference proteome</keyword>
<organism evidence="2 3">
    <name type="scientific">Amphibalanus amphitrite</name>
    <name type="common">Striped barnacle</name>
    <name type="synonym">Balanus amphitrite</name>
    <dbReference type="NCBI Taxonomy" id="1232801"/>
    <lineage>
        <taxon>Eukaryota</taxon>
        <taxon>Metazoa</taxon>
        <taxon>Ecdysozoa</taxon>
        <taxon>Arthropoda</taxon>
        <taxon>Crustacea</taxon>
        <taxon>Multicrustacea</taxon>
        <taxon>Cirripedia</taxon>
        <taxon>Thoracica</taxon>
        <taxon>Thoracicalcarea</taxon>
        <taxon>Balanomorpha</taxon>
        <taxon>Balanoidea</taxon>
        <taxon>Balanidae</taxon>
        <taxon>Amphibalaninae</taxon>
        <taxon>Amphibalanus</taxon>
    </lineage>
</organism>
<dbReference type="AlphaFoldDB" id="A0A6A4W0N1"/>
<evidence type="ECO:0000313" key="3">
    <source>
        <dbReference type="Proteomes" id="UP000440578"/>
    </source>
</evidence>
<accession>A0A6A4W0N1</accession>
<feature type="transmembrane region" description="Helical" evidence="1">
    <location>
        <begin position="115"/>
        <end position="140"/>
    </location>
</feature>
<proteinExistence type="predicted"/>